<dbReference type="GO" id="GO:0016020">
    <property type="term" value="C:membrane"/>
    <property type="evidence" value="ECO:0007669"/>
    <property type="project" value="UniProtKB-SubCell"/>
</dbReference>
<dbReference type="OrthoDB" id="331948at2759"/>
<protein>
    <recommendedName>
        <fullName evidence="7">Palmitoyltransferase</fullName>
        <ecNumber evidence="7">2.3.1.225</ecNumber>
    </recommendedName>
</protein>
<evidence type="ECO:0000259" key="8">
    <source>
        <dbReference type="Pfam" id="PF01529"/>
    </source>
</evidence>
<dbReference type="AlphaFoldDB" id="A0A6P4YB90"/>
<dbReference type="RefSeq" id="XP_019626370.1">
    <property type="nucleotide sequence ID" value="XM_019770811.1"/>
</dbReference>
<proteinExistence type="inferred from homology"/>
<accession>A0A6P4YB90</accession>
<dbReference type="Pfam" id="PF01529">
    <property type="entry name" value="DHHC"/>
    <property type="match status" value="1"/>
</dbReference>
<dbReference type="Proteomes" id="UP000515135">
    <property type="component" value="Unplaced"/>
</dbReference>
<name>A0A6P4YB90_BRABE</name>
<organism evidence="9 10">
    <name type="scientific">Branchiostoma belcheri</name>
    <name type="common">Amphioxus</name>
    <dbReference type="NCBI Taxonomy" id="7741"/>
    <lineage>
        <taxon>Eukaryota</taxon>
        <taxon>Metazoa</taxon>
        <taxon>Chordata</taxon>
        <taxon>Cephalochordata</taxon>
        <taxon>Leptocardii</taxon>
        <taxon>Amphioxiformes</taxon>
        <taxon>Branchiostomatidae</taxon>
        <taxon>Branchiostoma</taxon>
    </lineage>
</organism>
<evidence type="ECO:0000256" key="1">
    <source>
        <dbReference type="ARBA" id="ARBA00004141"/>
    </source>
</evidence>
<keyword evidence="2 7" id="KW-0808">Transferase</keyword>
<feature type="domain" description="Palmitoyltransferase DHHC" evidence="8">
    <location>
        <begin position="141"/>
        <end position="312"/>
    </location>
</feature>
<comment type="catalytic activity">
    <reaction evidence="7">
        <text>L-cysteinyl-[protein] + hexadecanoyl-CoA = S-hexadecanoyl-L-cysteinyl-[protein] + CoA</text>
        <dbReference type="Rhea" id="RHEA:36683"/>
        <dbReference type="Rhea" id="RHEA-COMP:10131"/>
        <dbReference type="Rhea" id="RHEA-COMP:11032"/>
        <dbReference type="ChEBI" id="CHEBI:29950"/>
        <dbReference type="ChEBI" id="CHEBI:57287"/>
        <dbReference type="ChEBI" id="CHEBI:57379"/>
        <dbReference type="ChEBI" id="CHEBI:74151"/>
        <dbReference type="EC" id="2.3.1.225"/>
    </reaction>
</comment>
<evidence type="ECO:0000256" key="4">
    <source>
        <dbReference type="ARBA" id="ARBA00022989"/>
    </source>
</evidence>
<evidence type="ECO:0000256" key="5">
    <source>
        <dbReference type="ARBA" id="ARBA00023136"/>
    </source>
</evidence>
<comment type="domain">
    <text evidence="7">The DHHC domain is required for palmitoyltransferase activity.</text>
</comment>
<dbReference type="KEGG" id="bbel:109471480"/>
<feature type="transmembrane region" description="Helical" evidence="7">
    <location>
        <begin position="68"/>
        <end position="89"/>
    </location>
</feature>
<dbReference type="PANTHER" id="PTHR12246">
    <property type="entry name" value="PALMITOYLTRANSFERASE ZDHHC16"/>
    <property type="match status" value="1"/>
</dbReference>
<feature type="transmembrane region" description="Helical" evidence="7">
    <location>
        <begin position="27"/>
        <end position="48"/>
    </location>
</feature>
<reference evidence="10" key="1">
    <citation type="submission" date="2025-08" db="UniProtKB">
        <authorList>
            <consortium name="RefSeq"/>
        </authorList>
    </citation>
    <scope>IDENTIFICATION</scope>
    <source>
        <tissue evidence="10">Gonad</tissue>
    </source>
</reference>
<dbReference type="InterPro" id="IPR039859">
    <property type="entry name" value="PFA4/ZDH16/20/ERF2-like"/>
</dbReference>
<keyword evidence="3 7" id="KW-0812">Transmembrane</keyword>
<dbReference type="EC" id="2.3.1.225" evidence="7"/>
<keyword evidence="5 7" id="KW-0472">Membrane</keyword>
<keyword evidence="9" id="KW-1185">Reference proteome</keyword>
<dbReference type="InterPro" id="IPR001594">
    <property type="entry name" value="Palmitoyltrfase_DHHC"/>
</dbReference>
<feature type="transmembrane region" description="Helical" evidence="7">
    <location>
        <begin position="277"/>
        <end position="298"/>
    </location>
</feature>
<feature type="transmembrane region" description="Helical" evidence="7">
    <location>
        <begin position="186"/>
        <end position="206"/>
    </location>
</feature>
<sequence>MAVYLKFPAFIRRWHQRVKRKVQEYRYILVLTFQSLFCNAFLSPWVMWDTLMEPLLWFVEKVVKAFGPVFVFVVVSLILSVIGVAWLVFFPIMRDRSYVTLTYHLIFGNWLAVNVLFHYFKALLTSPGKPPSGDRLNTEVTTVCKKCISPKPPRTHHCSVCKCCVLKMDHHCPWLNNCVGHYNHRYFFLFCVYIFVGCCYVCYSTYDVFLDHFHNSEKYLFSGKFSLLSPLDTIQAAALQLRQPQGQDTAVPELAFPANQTLVQEPVTMWEKAQHNLIIYLFFLCSGAGAAVGGLSVWHARLITQGQTSIEVHINKKENKRAQKKGQVFRNPYDYGPRKNWKLFLGLTNGRSWRHILFPSSHPPMGDGLTWHNPQDYGRRVLPI</sequence>
<evidence type="ECO:0000256" key="3">
    <source>
        <dbReference type="ARBA" id="ARBA00022692"/>
    </source>
</evidence>
<evidence type="ECO:0000256" key="2">
    <source>
        <dbReference type="ARBA" id="ARBA00022679"/>
    </source>
</evidence>
<evidence type="ECO:0000256" key="6">
    <source>
        <dbReference type="ARBA" id="ARBA00023315"/>
    </source>
</evidence>
<gene>
    <name evidence="10" type="primary">LOC109471480</name>
</gene>
<keyword evidence="6 7" id="KW-0012">Acyltransferase</keyword>
<dbReference type="GeneID" id="109471480"/>
<evidence type="ECO:0000313" key="10">
    <source>
        <dbReference type="RefSeq" id="XP_019626370.1"/>
    </source>
</evidence>
<comment type="similarity">
    <text evidence="7">Belongs to the DHHC palmitoyltransferase family.</text>
</comment>
<evidence type="ECO:0000256" key="7">
    <source>
        <dbReference type="RuleBase" id="RU079119"/>
    </source>
</evidence>
<keyword evidence="4 7" id="KW-1133">Transmembrane helix</keyword>
<comment type="subcellular location">
    <subcellularLocation>
        <location evidence="1">Membrane</location>
        <topology evidence="1">Multi-pass membrane protein</topology>
    </subcellularLocation>
</comment>
<dbReference type="GO" id="GO:0019706">
    <property type="term" value="F:protein-cysteine S-palmitoyltransferase activity"/>
    <property type="evidence" value="ECO:0007669"/>
    <property type="project" value="UniProtKB-EC"/>
</dbReference>
<evidence type="ECO:0000313" key="9">
    <source>
        <dbReference type="Proteomes" id="UP000515135"/>
    </source>
</evidence>
<dbReference type="PROSITE" id="PS50216">
    <property type="entry name" value="DHHC"/>
    <property type="match status" value="1"/>
</dbReference>